<dbReference type="AlphaFoldDB" id="A0A239JIF7"/>
<reference evidence="11 12" key="1">
    <citation type="submission" date="2017-06" db="EMBL/GenBank/DDBJ databases">
        <authorList>
            <person name="Kim H.J."/>
            <person name="Triplett B.A."/>
        </authorList>
    </citation>
    <scope>NUCLEOTIDE SEQUENCE [LARGE SCALE GENOMIC DNA]</scope>
    <source>
        <strain evidence="11 12">SCA</strain>
    </source>
</reference>
<dbReference type="Gene3D" id="3.30.420.40">
    <property type="match status" value="2"/>
</dbReference>
<evidence type="ECO:0000256" key="8">
    <source>
        <dbReference type="ARBA" id="ARBA00048596"/>
    </source>
</evidence>
<protein>
    <recommendedName>
        <fullName evidence="9">Probable butyrate kinase</fullName>
        <shortName evidence="9">BK</shortName>
        <ecNumber evidence="9">2.7.2.7</ecNumber>
    </recommendedName>
    <alternativeName>
        <fullName evidence="9">Branched-chain carboxylic acid kinase</fullName>
    </alternativeName>
</protein>
<dbReference type="HAMAP" id="MF_00542">
    <property type="entry name" value="Butyrate_kinase"/>
    <property type="match status" value="1"/>
</dbReference>
<dbReference type="SUPFAM" id="SSF53067">
    <property type="entry name" value="Actin-like ATPase domain"/>
    <property type="match status" value="2"/>
</dbReference>
<dbReference type="InterPro" id="IPR000890">
    <property type="entry name" value="Aliphatic_acid_kin_short-chain"/>
</dbReference>
<keyword evidence="4 9" id="KW-0808">Transferase</keyword>
<dbReference type="EMBL" id="FZOJ01000036">
    <property type="protein sequence ID" value="SNT05806.1"/>
    <property type="molecule type" value="Genomic_DNA"/>
</dbReference>
<evidence type="ECO:0000256" key="5">
    <source>
        <dbReference type="ARBA" id="ARBA00022741"/>
    </source>
</evidence>
<accession>A0A239JIF7</accession>
<name>A0A239JIF7_9FIRM</name>
<evidence type="ECO:0000256" key="7">
    <source>
        <dbReference type="ARBA" id="ARBA00022840"/>
    </source>
</evidence>
<dbReference type="InterPro" id="IPR011245">
    <property type="entry name" value="Butyrate_kin"/>
</dbReference>
<comment type="similarity">
    <text evidence="2 9 10">Belongs to the acetokinase family.</text>
</comment>
<evidence type="ECO:0000313" key="12">
    <source>
        <dbReference type="Proteomes" id="UP000198304"/>
    </source>
</evidence>
<comment type="catalytic activity">
    <reaction evidence="8 9">
        <text>butanoate + ATP = butanoyl phosphate + ADP</text>
        <dbReference type="Rhea" id="RHEA:13585"/>
        <dbReference type="ChEBI" id="CHEBI:17968"/>
        <dbReference type="ChEBI" id="CHEBI:30616"/>
        <dbReference type="ChEBI" id="CHEBI:58079"/>
        <dbReference type="ChEBI" id="CHEBI:456216"/>
        <dbReference type="EC" id="2.7.2.7"/>
    </reaction>
</comment>
<keyword evidence="5 9" id="KW-0547">Nucleotide-binding</keyword>
<evidence type="ECO:0000256" key="10">
    <source>
        <dbReference type="RuleBase" id="RU003835"/>
    </source>
</evidence>
<gene>
    <name evidence="9" type="primary">buk</name>
    <name evidence="11" type="ORF">SAMN05446037_103618</name>
</gene>
<proteinExistence type="inferred from homology"/>
<dbReference type="PROSITE" id="PS01075">
    <property type="entry name" value="ACETATE_KINASE_1"/>
    <property type="match status" value="1"/>
</dbReference>
<keyword evidence="12" id="KW-1185">Reference proteome</keyword>
<dbReference type="CDD" id="cd24011">
    <property type="entry name" value="ASKHA_NBD_BK"/>
    <property type="match status" value="1"/>
</dbReference>
<evidence type="ECO:0000256" key="3">
    <source>
        <dbReference type="ARBA" id="ARBA00022490"/>
    </source>
</evidence>
<dbReference type="InterPro" id="IPR043129">
    <property type="entry name" value="ATPase_NBD"/>
</dbReference>
<comment type="subcellular location">
    <subcellularLocation>
        <location evidence="1 9">Cytoplasm</location>
    </subcellularLocation>
</comment>
<dbReference type="NCBIfam" id="NF002834">
    <property type="entry name" value="PRK03011.1-5"/>
    <property type="match status" value="1"/>
</dbReference>
<dbReference type="InterPro" id="IPR023865">
    <property type="entry name" value="Aliphatic_acid_kinase_CS"/>
</dbReference>
<sequence>MQQNYFSRKVEVAMSETYRILAINPGSTSTKIAIFDNEKPVFEEVLRHSTEELSKYNTIFDQYEFRKNVILETLNEKGINITKLAAVVGRGGLLKPIAGGTYKVDDNMLEDLKKGVLGQHASNLGGVIAYEIATQLNIPPFIVDPVVVDEMQDIARISGMPELERKSIFHALNQKAVARRAANDKGGNYQDFNFIVAHLGGGISVGAHEKGKVIDVNNALDGEGPFSPERTGGLPAGDFAKLCFSGKYTHDEIKKKLVGQGGLVAYLGTNDGREVVKMIEAGDKKAETLYKAMAYQVAKDIGAAAAVLKGNVNAIILTGGIAYDKMFTGWIQDRVSFITEVLVYPGEDEMIALTEGALRVLRGEEEAQQYQ</sequence>
<keyword evidence="6 9" id="KW-0418">Kinase</keyword>
<dbReference type="Pfam" id="PF00871">
    <property type="entry name" value="Acetate_kinase"/>
    <property type="match status" value="1"/>
</dbReference>
<dbReference type="Proteomes" id="UP000198304">
    <property type="component" value="Unassembled WGS sequence"/>
</dbReference>
<dbReference type="PIRSF" id="PIRSF036458">
    <property type="entry name" value="Butyrate_kin"/>
    <property type="match status" value="1"/>
</dbReference>
<dbReference type="NCBIfam" id="TIGR02707">
    <property type="entry name" value="butyr_kinase"/>
    <property type="match status" value="1"/>
</dbReference>
<evidence type="ECO:0000256" key="2">
    <source>
        <dbReference type="ARBA" id="ARBA00008748"/>
    </source>
</evidence>
<keyword evidence="7 9" id="KW-0067">ATP-binding</keyword>
<evidence type="ECO:0000256" key="9">
    <source>
        <dbReference type="HAMAP-Rule" id="MF_00542"/>
    </source>
</evidence>
<dbReference type="GO" id="GO:0005737">
    <property type="term" value="C:cytoplasm"/>
    <property type="evidence" value="ECO:0007669"/>
    <property type="project" value="UniProtKB-SubCell"/>
</dbReference>
<dbReference type="PANTHER" id="PTHR21060">
    <property type="entry name" value="ACETATE KINASE"/>
    <property type="match status" value="1"/>
</dbReference>
<dbReference type="PANTHER" id="PTHR21060:SF3">
    <property type="entry name" value="BUTYRATE KINASE 2-RELATED"/>
    <property type="match status" value="1"/>
</dbReference>
<dbReference type="EC" id="2.7.2.7" evidence="9"/>
<keyword evidence="3 9" id="KW-0963">Cytoplasm</keyword>
<evidence type="ECO:0000256" key="6">
    <source>
        <dbReference type="ARBA" id="ARBA00022777"/>
    </source>
</evidence>
<evidence type="ECO:0000256" key="1">
    <source>
        <dbReference type="ARBA" id="ARBA00004496"/>
    </source>
</evidence>
<dbReference type="GO" id="GO:0008776">
    <property type="term" value="F:acetate kinase activity"/>
    <property type="evidence" value="ECO:0007669"/>
    <property type="project" value="TreeGrafter"/>
</dbReference>
<dbReference type="PROSITE" id="PS01076">
    <property type="entry name" value="ACETATE_KINASE_2"/>
    <property type="match status" value="1"/>
</dbReference>
<dbReference type="GO" id="GO:0047761">
    <property type="term" value="F:butyrate kinase activity"/>
    <property type="evidence" value="ECO:0007669"/>
    <property type="project" value="UniProtKB-UniRule"/>
</dbReference>
<organism evidence="11 12">
    <name type="scientific">Anaerovirgula multivorans</name>
    <dbReference type="NCBI Taxonomy" id="312168"/>
    <lineage>
        <taxon>Bacteria</taxon>
        <taxon>Bacillati</taxon>
        <taxon>Bacillota</taxon>
        <taxon>Clostridia</taxon>
        <taxon>Peptostreptococcales</taxon>
        <taxon>Natronincolaceae</taxon>
        <taxon>Anaerovirgula</taxon>
    </lineage>
</organism>
<dbReference type="PRINTS" id="PR00471">
    <property type="entry name" value="ACETATEKNASE"/>
</dbReference>
<dbReference type="GO" id="GO:0005524">
    <property type="term" value="F:ATP binding"/>
    <property type="evidence" value="ECO:0007669"/>
    <property type="project" value="UniProtKB-KW"/>
</dbReference>
<dbReference type="GO" id="GO:0006083">
    <property type="term" value="P:acetate metabolic process"/>
    <property type="evidence" value="ECO:0007669"/>
    <property type="project" value="TreeGrafter"/>
</dbReference>
<evidence type="ECO:0000256" key="4">
    <source>
        <dbReference type="ARBA" id="ARBA00022679"/>
    </source>
</evidence>
<evidence type="ECO:0000313" key="11">
    <source>
        <dbReference type="EMBL" id="SNT05806.1"/>
    </source>
</evidence>